<comment type="caution">
    <text evidence="2">The sequence shown here is derived from an EMBL/GenBank/DDBJ whole genome shotgun (WGS) entry which is preliminary data.</text>
</comment>
<feature type="region of interest" description="Disordered" evidence="1">
    <location>
        <begin position="40"/>
        <end position="61"/>
    </location>
</feature>
<feature type="compositionally biased region" description="Low complexity" evidence="1">
    <location>
        <begin position="50"/>
        <end position="61"/>
    </location>
</feature>
<gene>
    <name evidence="2" type="ORF">DSL92_03375</name>
</gene>
<organism evidence="2">
    <name type="scientific">Billgrantia gudaonensis</name>
    <dbReference type="NCBI Taxonomy" id="376427"/>
    <lineage>
        <taxon>Bacteria</taxon>
        <taxon>Pseudomonadati</taxon>
        <taxon>Pseudomonadota</taxon>
        <taxon>Gammaproteobacteria</taxon>
        <taxon>Oceanospirillales</taxon>
        <taxon>Halomonadaceae</taxon>
        <taxon>Billgrantia</taxon>
    </lineage>
</organism>
<name>A0A3S0QS11_9GAMM</name>
<protein>
    <submittedName>
        <fullName evidence="2">Uncharacterized protein</fullName>
    </submittedName>
</protein>
<reference evidence="2" key="1">
    <citation type="submission" date="2018-12" db="EMBL/GenBank/DDBJ databases">
        <authorList>
            <person name="Jadhav K."/>
            <person name="Kushwaha B."/>
            <person name="Jadhav I."/>
        </authorList>
    </citation>
    <scope>NUCLEOTIDE SEQUENCE [LARGE SCALE GENOMIC DNA]</scope>
    <source>
        <strain evidence="2">SBS 10</strain>
    </source>
</reference>
<dbReference type="AlphaFoldDB" id="A0A3S0QS11"/>
<evidence type="ECO:0000256" key="1">
    <source>
        <dbReference type="SAM" id="MobiDB-lite"/>
    </source>
</evidence>
<dbReference type="EMBL" id="RXHI01000008">
    <property type="protein sequence ID" value="RUA22876.1"/>
    <property type="molecule type" value="Genomic_DNA"/>
</dbReference>
<proteinExistence type="predicted"/>
<accession>A0A3S0QS11</accession>
<sequence>MALYELFHFWVGFPSGHAWRPDAPLWKRVRKGWRLHRKLPGEARGAHRPSLSSLGDQQLLG</sequence>
<evidence type="ECO:0000313" key="2">
    <source>
        <dbReference type="EMBL" id="RUA22876.1"/>
    </source>
</evidence>